<dbReference type="GO" id="GO:0005737">
    <property type="term" value="C:cytoplasm"/>
    <property type="evidence" value="ECO:0007669"/>
    <property type="project" value="TreeGrafter"/>
</dbReference>
<dbReference type="PANTHER" id="PTHR45527:SF11">
    <property type="entry name" value="NONRIBOSOMAL PEPTIDE SYNTHETASE 5"/>
    <property type="match status" value="1"/>
</dbReference>
<evidence type="ECO:0000256" key="1">
    <source>
        <dbReference type="ARBA" id="ARBA00022450"/>
    </source>
</evidence>
<evidence type="ECO:0000313" key="7">
    <source>
        <dbReference type="Proteomes" id="UP000623467"/>
    </source>
</evidence>
<dbReference type="Pfam" id="PF00501">
    <property type="entry name" value="AMP-binding"/>
    <property type="match status" value="1"/>
</dbReference>
<keyword evidence="1" id="KW-0596">Phosphopantetheine</keyword>
<comment type="caution">
    <text evidence="6">The sequence shown here is derived from an EMBL/GenBank/DDBJ whole genome shotgun (WGS) entry which is preliminary data.</text>
</comment>
<dbReference type="InterPro" id="IPR000873">
    <property type="entry name" value="AMP-dep_synth/lig_dom"/>
</dbReference>
<dbReference type="AlphaFoldDB" id="A0A8H6X599"/>
<evidence type="ECO:0000256" key="2">
    <source>
        <dbReference type="ARBA" id="ARBA00022553"/>
    </source>
</evidence>
<dbReference type="EMBL" id="JACAZH010000049">
    <property type="protein sequence ID" value="KAF7334276.1"/>
    <property type="molecule type" value="Genomic_DNA"/>
</dbReference>
<dbReference type="GO" id="GO:0044550">
    <property type="term" value="P:secondary metabolite biosynthetic process"/>
    <property type="evidence" value="ECO:0007669"/>
    <property type="project" value="TreeGrafter"/>
</dbReference>
<gene>
    <name evidence="6" type="ORF">MSAN_02389200</name>
</gene>
<dbReference type="FunFam" id="3.40.50.980:FF:000001">
    <property type="entry name" value="Non-ribosomal peptide synthetase"/>
    <property type="match status" value="1"/>
</dbReference>
<evidence type="ECO:0000256" key="3">
    <source>
        <dbReference type="ARBA" id="ARBA00022598"/>
    </source>
</evidence>
<feature type="domain" description="AMP-dependent synthetase/ligase" evidence="5">
    <location>
        <begin position="144"/>
        <end position="485"/>
    </location>
</feature>
<protein>
    <submittedName>
        <fullName evidence="6">Nonribosomal peptide synthetase 12</fullName>
    </submittedName>
</protein>
<dbReference type="InterPro" id="IPR010071">
    <property type="entry name" value="AA_adenyl_dom"/>
</dbReference>
<reference evidence="6" key="1">
    <citation type="submission" date="2020-05" db="EMBL/GenBank/DDBJ databases">
        <title>Mycena genomes resolve the evolution of fungal bioluminescence.</title>
        <authorList>
            <person name="Tsai I.J."/>
        </authorList>
    </citation>
    <scope>NUCLEOTIDE SEQUENCE</scope>
    <source>
        <strain evidence="6">160909Yilan</strain>
    </source>
</reference>
<dbReference type="GO" id="GO:0016874">
    <property type="term" value="F:ligase activity"/>
    <property type="evidence" value="ECO:0007669"/>
    <property type="project" value="UniProtKB-KW"/>
</dbReference>
<dbReference type="InterPro" id="IPR045851">
    <property type="entry name" value="AMP-bd_C_sf"/>
</dbReference>
<keyword evidence="7" id="KW-1185">Reference proteome</keyword>
<organism evidence="6 7">
    <name type="scientific">Mycena sanguinolenta</name>
    <dbReference type="NCBI Taxonomy" id="230812"/>
    <lineage>
        <taxon>Eukaryota</taxon>
        <taxon>Fungi</taxon>
        <taxon>Dikarya</taxon>
        <taxon>Basidiomycota</taxon>
        <taxon>Agaricomycotina</taxon>
        <taxon>Agaricomycetes</taxon>
        <taxon>Agaricomycetidae</taxon>
        <taxon>Agaricales</taxon>
        <taxon>Marasmiineae</taxon>
        <taxon>Mycenaceae</taxon>
        <taxon>Mycena</taxon>
    </lineage>
</organism>
<keyword evidence="2" id="KW-0597">Phosphoprotein</keyword>
<keyword evidence="3" id="KW-0436">Ligase</keyword>
<name>A0A8H6X599_9AGAR</name>
<dbReference type="NCBIfam" id="TIGR01733">
    <property type="entry name" value="AA-adenyl-dom"/>
    <property type="match status" value="1"/>
</dbReference>
<dbReference type="GO" id="GO:0031177">
    <property type="term" value="F:phosphopantetheine binding"/>
    <property type="evidence" value="ECO:0007669"/>
    <property type="project" value="TreeGrafter"/>
</dbReference>
<dbReference type="InterPro" id="IPR042099">
    <property type="entry name" value="ANL_N_sf"/>
</dbReference>
<accession>A0A8H6X599</accession>
<proteinExistence type="inferred from homology"/>
<dbReference type="PANTHER" id="PTHR45527">
    <property type="entry name" value="NONRIBOSOMAL PEPTIDE SYNTHETASE"/>
    <property type="match status" value="1"/>
</dbReference>
<dbReference type="PROSITE" id="PS00455">
    <property type="entry name" value="AMP_BINDING"/>
    <property type="match status" value="1"/>
</dbReference>
<dbReference type="Proteomes" id="UP000623467">
    <property type="component" value="Unassembled WGS sequence"/>
</dbReference>
<evidence type="ECO:0000259" key="5">
    <source>
        <dbReference type="Pfam" id="PF00501"/>
    </source>
</evidence>
<dbReference type="InterPro" id="IPR020845">
    <property type="entry name" value="AMP-binding_CS"/>
</dbReference>
<comment type="similarity">
    <text evidence="4">Belongs to the NRP synthetase family.</text>
</comment>
<evidence type="ECO:0000313" key="6">
    <source>
        <dbReference type="EMBL" id="KAF7334276.1"/>
    </source>
</evidence>
<dbReference type="Gene3D" id="3.40.50.12780">
    <property type="entry name" value="N-terminal domain of ligase-like"/>
    <property type="match status" value="1"/>
</dbReference>
<dbReference type="Gene3D" id="3.30.300.30">
    <property type="match status" value="1"/>
</dbReference>
<dbReference type="GO" id="GO:0043041">
    <property type="term" value="P:amino acid activation for nonribosomal peptide biosynthetic process"/>
    <property type="evidence" value="ECO:0007669"/>
    <property type="project" value="TreeGrafter"/>
</dbReference>
<evidence type="ECO:0000256" key="4">
    <source>
        <dbReference type="ARBA" id="ARBA00029454"/>
    </source>
</evidence>
<dbReference type="SUPFAM" id="SSF56801">
    <property type="entry name" value="Acetyl-CoA synthetase-like"/>
    <property type="match status" value="1"/>
</dbReference>
<dbReference type="OrthoDB" id="416786at2759"/>
<sequence>MCPTSIWIASPIRNWLRHPYIQNNNIIGRLGGCMPLVGPCLRLVPPSPRLAPVNKCAVPSFKTLSYLFPTSWPLLRLLLPPLPLGPSLRWPPASLAPVSYVPKSAPTISYPALSGLSPEDIVLFYHYGLGSRRHVEFPVIHHSFEHHARTQPDTIAVEHSLYGQTLTFGQLEIQANRLARRLRTQGIAPGQRVCILSRRSIYLIVAILAVLKSGGQYVPLDAVTIPDSTLSYVLNDAEPSAVLAMSEFVHRVTPDIPTLDLEAVIQEDELCNADGSRLQDVIVTPSDGAYVIYTSGTTGVPKGVDVRHRGVTNVISGSPANVGMRPGLRVGQFLNIAFDMGAWEILGSLYNGCTLCIRGNTKQDWIALMKSVHIVIATPSILTCHEPADYPNIQNVIVGGEPCPQALADKWASFTNFSNCCGPTEISICNTVQPHTPGYPLSIGKPIPNTNVYVLSRDPLSTRPVPIGEVGCMWVGGVGVSSGYLNLPDKTAERYRPDPFVGGNAFMFNTGDLGRWRSDGQLDHLGRADDQVKVKGFRVELDGVSAAMRKHDAVQSAVALLVNTELWGFVTPSTVDLSLVRDATAKVQPYHAVPTQYLAIDEFPMTKNGKVDKRALVVYAEGQFCEGAKRFSAPSRSGSASP</sequence>